<sequence length="240" mass="26604">MNRIITIVVLCLLTTGIFAQTPNPFPKTINVTGSAELEIIPDEIYVVVTLKEYEKKGAGKIDIERIKTDFLNSCKSIGLPDSTITIAAYEGHNPKSPWNKKAKDELYASISYQVKFNSSKKMDELVSKLDDNATQGFDVTQVSHSKIQEYRKQVKIQAIKAAKAKAEYLTEAVGEQLGVAVTITENQNDAAPVTFNYSRNQLAFANSFNSSLYAGSDDNTGVDFKKIKLTMEMSVVFQIK</sequence>
<reference evidence="2 3" key="1">
    <citation type="submission" date="2016-04" db="EMBL/GenBank/DDBJ databases">
        <authorList>
            <person name="Chen L."/>
            <person name="Zhuang W."/>
            <person name="Wang G."/>
        </authorList>
    </citation>
    <scope>NUCLEOTIDE SEQUENCE [LARGE SCALE GENOMIC DNA]</scope>
    <source>
        <strain evidence="3">GR20</strain>
    </source>
</reference>
<dbReference type="PANTHER" id="PTHR34387">
    <property type="entry name" value="SLR1258 PROTEIN"/>
    <property type="match status" value="1"/>
</dbReference>
<evidence type="ECO:0000313" key="3">
    <source>
        <dbReference type="Proteomes" id="UP000192277"/>
    </source>
</evidence>
<evidence type="ECO:0008006" key="4">
    <source>
        <dbReference type="Google" id="ProtNLM"/>
    </source>
</evidence>
<keyword evidence="1" id="KW-0732">Signal</keyword>
<dbReference type="InterPro" id="IPR052022">
    <property type="entry name" value="26kDa_periplasmic_antigen"/>
</dbReference>
<dbReference type="RefSeq" id="WP_014220825.1">
    <property type="nucleotide sequence ID" value="NZ_LWBO01000044.1"/>
</dbReference>
<name>A0ABX3NTX0_9BACT</name>
<protein>
    <recommendedName>
        <fullName evidence="4">DUF541 domain-containing protein</fullName>
    </recommendedName>
</protein>
<evidence type="ECO:0000256" key="1">
    <source>
        <dbReference type="SAM" id="SignalP"/>
    </source>
</evidence>
<proteinExistence type="predicted"/>
<accession>A0ABX3NTX0</accession>
<dbReference type="InterPro" id="IPR007497">
    <property type="entry name" value="SIMPL/DUF541"/>
</dbReference>
<dbReference type="EMBL" id="LWBO01000044">
    <property type="protein sequence ID" value="OQP42522.1"/>
    <property type="molecule type" value="Genomic_DNA"/>
</dbReference>
<keyword evidence="3" id="KW-1185">Reference proteome</keyword>
<evidence type="ECO:0000313" key="2">
    <source>
        <dbReference type="EMBL" id="OQP42522.1"/>
    </source>
</evidence>
<dbReference type="Gene3D" id="3.30.110.170">
    <property type="entry name" value="Protein of unknown function (DUF541), domain 1"/>
    <property type="match status" value="1"/>
</dbReference>
<dbReference type="Proteomes" id="UP000192277">
    <property type="component" value="Unassembled WGS sequence"/>
</dbReference>
<organism evidence="2 3">
    <name type="scientific">Niastella koreensis</name>
    <dbReference type="NCBI Taxonomy" id="354356"/>
    <lineage>
        <taxon>Bacteria</taxon>
        <taxon>Pseudomonadati</taxon>
        <taxon>Bacteroidota</taxon>
        <taxon>Chitinophagia</taxon>
        <taxon>Chitinophagales</taxon>
        <taxon>Chitinophagaceae</taxon>
        <taxon>Niastella</taxon>
    </lineage>
</organism>
<dbReference type="PANTHER" id="PTHR34387:SF1">
    <property type="entry name" value="PERIPLASMIC IMMUNOGENIC PROTEIN"/>
    <property type="match status" value="1"/>
</dbReference>
<comment type="caution">
    <text evidence="2">The sequence shown here is derived from an EMBL/GenBank/DDBJ whole genome shotgun (WGS) entry which is preliminary data.</text>
</comment>
<feature type="chain" id="PRO_5047308851" description="DUF541 domain-containing protein" evidence="1">
    <location>
        <begin position="20"/>
        <end position="240"/>
    </location>
</feature>
<gene>
    <name evidence="2" type="ORF">A4D02_13225</name>
</gene>
<feature type="signal peptide" evidence="1">
    <location>
        <begin position="1"/>
        <end position="19"/>
    </location>
</feature>
<dbReference type="Pfam" id="PF04402">
    <property type="entry name" value="SIMPL"/>
    <property type="match status" value="1"/>
</dbReference>